<dbReference type="PANTHER" id="PTHR43461">
    <property type="entry name" value="TRANSMEMBRANE PROTEIN 256"/>
    <property type="match status" value="1"/>
</dbReference>
<dbReference type="PANTHER" id="PTHR43461:SF1">
    <property type="entry name" value="TRANSMEMBRANE PROTEIN 256"/>
    <property type="match status" value="1"/>
</dbReference>
<accession>A0A6I6MP13</accession>
<proteinExistence type="inferred from homology"/>
<dbReference type="Proteomes" id="UP000431269">
    <property type="component" value="Chromosome"/>
</dbReference>
<feature type="transmembrane region" description="Helical" evidence="6">
    <location>
        <begin position="60"/>
        <end position="83"/>
    </location>
</feature>
<evidence type="ECO:0000256" key="4">
    <source>
        <dbReference type="ARBA" id="ARBA00022989"/>
    </source>
</evidence>
<reference evidence="8" key="1">
    <citation type="submission" date="2019-12" db="EMBL/GenBank/DDBJ databases">
        <title>Complete genome of Terracaulis silvestris 0127_4.</title>
        <authorList>
            <person name="Vieira S."/>
            <person name="Riedel T."/>
            <person name="Sproer C."/>
            <person name="Pascual J."/>
            <person name="Boedeker C."/>
            <person name="Overmann J."/>
        </authorList>
    </citation>
    <scope>NUCLEOTIDE SEQUENCE [LARGE SCALE GENOMIC DNA]</scope>
    <source>
        <strain evidence="8">0127_4</strain>
    </source>
</reference>
<feature type="transmembrane region" description="Helical" evidence="6">
    <location>
        <begin position="35"/>
        <end position="53"/>
    </location>
</feature>
<dbReference type="InterPro" id="IPR006696">
    <property type="entry name" value="DUF423"/>
</dbReference>
<gene>
    <name evidence="7" type="ORF">DSM104635_00091</name>
</gene>
<organism evidence="7 8">
    <name type="scientific">Terricaulis silvestris</name>
    <dbReference type="NCBI Taxonomy" id="2686094"/>
    <lineage>
        <taxon>Bacteria</taxon>
        <taxon>Pseudomonadati</taxon>
        <taxon>Pseudomonadota</taxon>
        <taxon>Alphaproteobacteria</taxon>
        <taxon>Caulobacterales</taxon>
        <taxon>Caulobacteraceae</taxon>
        <taxon>Terricaulis</taxon>
    </lineage>
</organism>
<evidence type="ECO:0000256" key="6">
    <source>
        <dbReference type="SAM" id="Phobius"/>
    </source>
</evidence>
<comment type="subcellular location">
    <subcellularLocation>
        <location evidence="1">Membrane</location>
        <topology evidence="1">Multi-pass membrane protein</topology>
    </subcellularLocation>
</comment>
<dbReference type="RefSeq" id="WP_158764292.1">
    <property type="nucleotide sequence ID" value="NZ_CP047045.1"/>
</dbReference>
<dbReference type="AlphaFoldDB" id="A0A6I6MP13"/>
<keyword evidence="4 6" id="KW-1133">Transmembrane helix</keyword>
<name>A0A6I6MP13_9CAUL</name>
<evidence type="ECO:0000256" key="5">
    <source>
        <dbReference type="ARBA" id="ARBA00023136"/>
    </source>
</evidence>
<feature type="transmembrane region" description="Helical" evidence="6">
    <location>
        <begin position="89"/>
        <end position="110"/>
    </location>
</feature>
<comment type="similarity">
    <text evidence="2">Belongs to the UPF0382 family.</text>
</comment>
<keyword evidence="3 6" id="KW-0812">Transmembrane</keyword>
<dbReference type="Pfam" id="PF04241">
    <property type="entry name" value="DUF423"/>
    <property type="match status" value="1"/>
</dbReference>
<dbReference type="GO" id="GO:0016020">
    <property type="term" value="C:membrane"/>
    <property type="evidence" value="ECO:0007669"/>
    <property type="project" value="UniProtKB-SubCell"/>
</dbReference>
<sequence length="115" mass="11824">MRWLNVATALSGAIALIMLVIASHALHPAPEDLERIHLGAFIQLIAAAAALAITNRDGVLNLIAGAMILGGAALFATALYILAITHSSALIMLAPVGGITLIAGWVVLALTKPRD</sequence>
<keyword evidence="5 6" id="KW-0472">Membrane</keyword>
<dbReference type="EMBL" id="CP047045">
    <property type="protein sequence ID" value="QGZ93282.1"/>
    <property type="molecule type" value="Genomic_DNA"/>
</dbReference>
<evidence type="ECO:0000313" key="8">
    <source>
        <dbReference type="Proteomes" id="UP000431269"/>
    </source>
</evidence>
<evidence type="ECO:0000256" key="3">
    <source>
        <dbReference type="ARBA" id="ARBA00022692"/>
    </source>
</evidence>
<evidence type="ECO:0008006" key="9">
    <source>
        <dbReference type="Google" id="ProtNLM"/>
    </source>
</evidence>
<evidence type="ECO:0000256" key="1">
    <source>
        <dbReference type="ARBA" id="ARBA00004141"/>
    </source>
</evidence>
<evidence type="ECO:0000256" key="2">
    <source>
        <dbReference type="ARBA" id="ARBA00009694"/>
    </source>
</evidence>
<evidence type="ECO:0000313" key="7">
    <source>
        <dbReference type="EMBL" id="QGZ93282.1"/>
    </source>
</evidence>
<protein>
    <recommendedName>
        <fullName evidence="9">DUF423 domain-containing protein</fullName>
    </recommendedName>
</protein>
<dbReference type="KEGG" id="tsv:DSM104635_00091"/>
<keyword evidence="8" id="KW-1185">Reference proteome</keyword>